<dbReference type="PANTHER" id="PTHR43611:SF3">
    <property type="entry name" value="FLAVIN MONONUCLEOTIDE HYDROLASE 1, CHLOROPLATIC"/>
    <property type="match status" value="1"/>
</dbReference>
<reference evidence="1" key="1">
    <citation type="submission" date="2022-12" db="EMBL/GenBank/DDBJ databases">
        <authorList>
            <person name="Petersen C."/>
        </authorList>
    </citation>
    <scope>NUCLEOTIDE SEQUENCE</scope>
    <source>
        <strain evidence="1">IBT 29677</strain>
    </source>
</reference>
<proteinExistence type="predicted"/>
<gene>
    <name evidence="1" type="ORF">N7509_014069</name>
</gene>
<dbReference type="InterPro" id="IPR036412">
    <property type="entry name" value="HAD-like_sf"/>
</dbReference>
<dbReference type="AlphaFoldDB" id="A0A9W9RZV8"/>
<dbReference type="SUPFAM" id="SSF56784">
    <property type="entry name" value="HAD-like"/>
    <property type="match status" value="1"/>
</dbReference>
<accession>A0A9W9RZV8</accession>
<dbReference type="Proteomes" id="UP001147747">
    <property type="component" value="Unassembled WGS sequence"/>
</dbReference>
<dbReference type="Pfam" id="PF13419">
    <property type="entry name" value="HAD_2"/>
    <property type="match status" value="1"/>
</dbReference>
<evidence type="ECO:0000313" key="1">
    <source>
        <dbReference type="EMBL" id="KAJ5369457.1"/>
    </source>
</evidence>
<dbReference type="InterPro" id="IPR006439">
    <property type="entry name" value="HAD-SF_hydro_IA"/>
</dbReference>
<dbReference type="PANTHER" id="PTHR43611">
    <property type="entry name" value="ALPHA-D-GLUCOSE 1-PHOSPHATE PHOSPHATASE"/>
    <property type="match status" value="1"/>
</dbReference>
<dbReference type="OrthoDB" id="2012566at2759"/>
<dbReference type="GeneID" id="81377686"/>
<evidence type="ECO:0000313" key="2">
    <source>
        <dbReference type="Proteomes" id="UP001147747"/>
    </source>
</evidence>
<dbReference type="NCBIfam" id="TIGR01509">
    <property type="entry name" value="HAD-SF-IA-v3"/>
    <property type="match status" value="1"/>
</dbReference>
<keyword evidence="2" id="KW-1185">Reference proteome</keyword>
<protein>
    <submittedName>
        <fullName evidence="1">HAD-like protein</fullName>
    </submittedName>
</protein>
<sequence length="483" mass="54540">MIGTYHDPDTKALFIELKNLVLQSSWKGVTLPSNTFKSVICSGATAEHQCGLTTEEKYYERLASDFGYSADEIKTSFTAIRDSMTVDESFMDSLVALKSKFGKELKIYAMANLSLEDFTAAKALDTDWSIFNKIFVSSDIGMRKPELRFFKSILSRLNMEPKQAIVIDDDTDNLLGAMSLGMRGILYPGVSVNQAVTNMLDRDPIARGEIFLQENAKQLDSITHTGIKIKENFAQLLILESTGQGALVDIESHEKTWNYFVGPPIISPTYSPDDFDTTSLGCTVFDRPMQVMNEVMDIALAYRNPDGIVQTFITDLKNRVDPVVCCNVLSLFCKYGRHTELSESLEWIRHVLQTRAYINGTSYYPMPESFLYFFSRFLRYLEPHDKSLHCTLKHLLSERLRERIGIPVDALSLAIRVIACHEVGIVDERESDELIKSQHEDGGWELGTLYRFASKQLWVGNRGVTTSFAIEAIRRSRSAVGLE</sequence>
<reference evidence="1" key="2">
    <citation type="journal article" date="2023" name="IMA Fungus">
        <title>Comparative genomic study of the Penicillium genus elucidates a diverse pangenome and 15 lateral gene transfer events.</title>
        <authorList>
            <person name="Petersen C."/>
            <person name="Sorensen T."/>
            <person name="Nielsen M.R."/>
            <person name="Sondergaard T.E."/>
            <person name="Sorensen J.L."/>
            <person name="Fitzpatrick D.A."/>
            <person name="Frisvad J.C."/>
            <person name="Nielsen K.L."/>
        </authorList>
    </citation>
    <scope>NUCLEOTIDE SEQUENCE</scope>
    <source>
        <strain evidence="1">IBT 29677</strain>
    </source>
</reference>
<comment type="caution">
    <text evidence="1">The sequence shown here is derived from an EMBL/GenBank/DDBJ whole genome shotgun (WGS) entry which is preliminary data.</text>
</comment>
<dbReference type="Gene3D" id="3.40.50.1000">
    <property type="entry name" value="HAD superfamily/HAD-like"/>
    <property type="match status" value="1"/>
</dbReference>
<dbReference type="GO" id="GO:0016791">
    <property type="term" value="F:phosphatase activity"/>
    <property type="evidence" value="ECO:0007669"/>
    <property type="project" value="UniProtKB-ARBA"/>
</dbReference>
<dbReference type="InterPro" id="IPR023214">
    <property type="entry name" value="HAD_sf"/>
</dbReference>
<dbReference type="InterPro" id="IPR041492">
    <property type="entry name" value="HAD_2"/>
</dbReference>
<name>A0A9W9RZV8_9EURO</name>
<dbReference type="RefSeq" id="XP_056480695.1">
    <property type="nucleotide sequence ID" value="XM_056638706.1"/>
</dbReference>
<dbReference type="EMBL" id="JAPZBU010000013">
    <property type="protein sequence ID" value="KAJ5369457.1"/>
    <property type="molecule type" value="Genomic_DNA"/>
</dbReference>
<organism evidence="1 2">
    <name type="scientific">Penicillium cosmopolitanum</name>
    <dbReference type="NCBI Taxonomy" id="1131564"/>
    <lineage>
        <taxon>Eukaryota</taxon>
        <taxon>Fungi</taxon>
        <taxon>Dikarya</taxon>
        <taxon>Ascomycota</taxon>
        <taxon>Pezizomycotina</taxon>
        <taxon>Eurotiomycetes</taxon>
        <taxon>Eurotiomycetidae</taxon>
        <taxon>Eurotiales</taxon>
        <taxon>Aspergillaceae</taxon>
        <taxon>Penicillium</taxon>
    </lineage>
</organism>